<dbReference type="RefSeq" id="WP_179427926.1">
    <property type="nucleotide sequence ID" value="NZ_JACBZP010000001.1"/>
</dbReference>
<evidence type="ECO:0000256" key="4">
    <source>
        <dbReference type="ARBA" id="ARBA00023186"/>
    </source>
</evidence>
<evidence type="ECO:0000313" key="8">
    <source>
        <dbReference type="EMBL" id="NYI67742.1"/>
    </source>
</evidence>
<dbReference type="GO" id="GO:0006364">
    <property type="term" value="P:rRNA processing"/>
    <property type="evidence" value="ECO:0007669"/>
    <property type="project" value="UniProtKB-UniRule"/>
</dbReference>
<dbReference type="SUPFAM" id="SSF50346">
    <property type="entry name" value="PRC-barrel domain"/>
    <property type="match status" value="1"/>
</dbReference>
<dbReference type="GO" id="GO:0005737">
    <property type="term" value="C:cytoplasm"/>
    <property type="evidence" value="ECO:0007669"/>
    <property type="project" value="UniProtKB-SubCell"/>
</dbReference>
<comment type="similarity">
    <text evidence="5">Belongs to the RimM family.</text>
</comment>
<dbReference type="InterPro" id="IPR011961">
    <property type="entry name" value="RimM"/>
</dbReference>
<evidence type="ECO:0000256" key="3">
    <source>
        <dbReference type="ARBA" id="ARBA00022552"/>
    </source>
</evidence>
<comment type="function">
    <text evidence="5">An accessory protein needed during the final step in the assembly of 30S ribosomal subunit, possibly for assembly of the head region. Essential for efficient processing of 16S rRNA. May be needed both before and after RbfA during the maturation of 16S rRNA. It has affinity for free ribosomal 30S subunits but not for 70S ribosomes.</text>
</comment>
<keyword evidence="2 5" id="KW-0690">Ribosome biogenesis</keyword>
<comment type="subunit">
    <text evidence="5">Binds ribosomal protein uS19.</text>
</comment>
<keyword evidence="4 5" id="KW-0143">Chaperone</keyword>
<comment type="subcellular location">
    <subcellularLocation>
        <location evidence="5">Cytoplasm</location>
    </subcellularLocation>
</comment>
<dbReference type="Pfam" id="PF01782">
    <property type="entry name" value="RimM"/>
    <property type="match status" value="1"/>
</dbReference>
<dbReference type="PANTHER" id="PTHR33692">
    <property type="entry name" value="RIBOSOME MATURATION FACTOR RIMM"/>
    <property type="match status" value="1"/>
</dbReference>
<dbReference type="EMBL" id="JACBZP010000001">
    <property type="protein sequence ID" value="NYI67742.1"/>
    <property type="molecule type" value="Genomic_DNA"/>
</dbReference>
<protein>
    <recommendedName>
        <fullName evidence="5">Ribosome maturation factor RimM</fullName>
    </recommendedName>
</protein>
<dbReference type="InterPro" id="IPR036976">
    <property type="entry name" value="RimM_N_sf"/>
</dbReference>
<evidence type="ECO:0000259" key="6">
    <source>
        <dbReference type="Pfam" id="PF01782"/>
    </source>
</evidence>
<name>A0A7Z0D2N5_9MICO</name>
<dbReference type="InterPro" id="IPR056792">
    <property type="entry name" value="PRC_RimM"/>
</dbReference>
<evidence type="ECO:0000256" key="5">
    <source>
        <dbReference type="HAMAP-Rule" id="MF_00014"/>
    </source>
</evidence>
<evidence type="ECO:0000313" key="9">
    <source>
        <dbReference type="Proteomes" id="UP000539111"/>
    </source>
</evidence>
<feature type="domain" description="Ribosome maturation factor RimM PRC barrel" evidence="7">
    <location>
        <begin position="95"/>
        <end position="162"/>
    </location>
</feature>
<keyword evidence="1 5" id="KW-0963">Cytoplasm</keyword>
<dbReference type="HAMAP" id="MF_00014">
    <property type="entry name" value="Ribosome_mat_RimM"/>
    <property type="match status" value="1"/>
</dbReference>
<comment type="domain">
    <text evidence="5">The PRC barrel domain binds ribosomal protein uS19.</text>
</comment>
<dbReference type="InterPro" id="IPR002676">
    <property type="entry name" value="RimM_N"/>
</dbReference>
<dbReference type="Proteomes" id="UP000539111">
    <property type="component" value="Unassembled WGS sequence"/>
</dbReference>
<reference evidence="8 9" key="1">
    <citation type="submission" date="2020-07" db="EMBL/GenBank/DDBJ databases">
        <title>Sequencing the genomes of 1000 actinobacteria strains.</title>
        <authorList>
            <person name="Klenk H.-P."/>
        </authorList>
    </citation>
    <scope>NUCLEOTIDE SEQUENCE [LARGE SCALE GENOMIC DNA]</scope>
    <source>
        <strain evidence="8 9">DSM 26341</strain>
    </source>
</reference>
<dbReference type="GO" id="GO:0042274">
    <property type="term" value="P:ribosomal small subunit biogenesis"/>
    <property type="evidence" value="ECO:0007669"/>
    <property type="project" value="UniProtKB-UniRule"/>
</dbReference>
<dbReference type="Gene3D" id="2.30.30.240">
    <property type="entry name" value="PRC-barrel domain"/>
    <property type="match status" value="1"/>
</dbReference>
<dbReference type="SUPFAM" id="SSF50447">
    <property type="entry name" value="Translation proteins"/>
    <property type="match status" value="1"/>
</dbReference>
<feature type="domain" description="RimM N-terminal" evidence="6">
    <location>
        <begin position="3"/>
        <end position="80"/>
    </location>
</feature>
<evidence type="ECO:0000256" key="1">
    <source>
        <dbReference type="ARBA" id="ARBA00022490"/>
    </source>
</evidence>
<dbReference type="GO" id="GO:0005840">
    <property type="term" value="C:ribosome"/>
    <property type="evidence" value="ECO:0007669"/>
    <property type="project" value="InterPro"/>
</dbReference>
<keyword evidence="9" id="KW-1185">Reference proteome</keyword>
<proteinExistence type="inferred from homology"/>
<gene>
    <name evidence="5" type="primary">rimM</name>
    <name evidence="8" type="ORF">BJY26_002048</name>
</gene>
<dbReference type="PANTHER" id="PTHR33692:SF1">
    <property type="entry name" value="RIBOSOME MATURATION FACTOR RIMM"/>
    <property type="match status" value="1"/>
</dbReference>
<accession>A0A7Z0D2N5</accession>
<keyword evidence="3 5" id="KW-0698">rRNA processing</keyword>
<evidence type="ECO:0000256" key="2">
    <source>
        <dbReference type="ARBA" id="ARBA00022517"/>
    </source>
</evidence>
<dbReference type="Gene3D" id="2.40.30.60">
    <property type="entry name" value="RimM"/>
    <property type="match status" value="1"/>
</dbReference>
<dbReference type="AlphaFoldDB" id="A0A7Z0D2N5"/>
<organism evidence="8 9">
    <name type="scientific">Spelaeicoccus albus</name>
    <dbReference type="NCBI Taxonomy" id="1280376"/>
    <lineage>
        <taxon>Bacteria</taxon>
        <taxon>Bacillati</taxon>
        <taxon>Actinomycetota</taxon>
        <taxon>Actinomycetes</taxon>
        <taxon>Micrococcales</taxon>
        <taxon>Brevibacteriaceae</taxon>
        <taxon>Spelaeicoccus</taxon>
    </lineage>
</organism>
<dbReference type="InterPro" id="IPR011033">
    <property type="entry name" value="PRC_barrel-like_sf"/>
</dbReference>
<dbReference type="GO" id="GO:0043022">
    <property type="term" value="F:ribosome binding"/>
    <property type="evidence" value="ECO:0007669"/>
    <property type="project" value="InterPro"/>
</dbReference>
<dbReference type="InterPro" id="IPR009000">
    <property type="entry name" value="Transl_B-barrel_sf"/>
</dbReference>
<evidence type="ECO:0000259" key="7">
    <source>
        <dbReference type="Pfam" id="PF24986"/>
    </source>
</evidence>
<sequence length="173" mass="18265">MNVVARIGRPHGIRGEVSVEVLTDMPREQFVVGAEFATEPDIGGLHLTSARYGNGRLLLAFEEITDRTRAEEIRNTRLLAASIDAEDDDAWDPAQLVGLTAKLASDGSIVGTVARLEHGPAQDLLVVSEPSGAEALVPFVHAIVPVVDIEAGNVLLDPPGGLLTDGDRSGNDV</sequence>
<comment type="caution">
    <text evidence="8">The sequence shown here is derived from an EMBL/GenBank/DDBJ whole genome shotgun (WGS) entry which is preliminary data.</text>
</comment>
<dbReference type="NCBIfam" id="TIGR02273">
    <property type="entry name" value="16S_RimM"/>
    <property type="match status" value="1"/>
</dbReference>
<dbReference type="Pfam" id="PF24986">
    <property type="entry name" value="PRC_RimM"/>
    <property type="match status" value="1"/>
</dbReference>